<evidence type="ECO:0000313" key="13">
    <source>
        <dbReference type="EMBL" id="KAJ8905776.1"/>
    </source>
</evidence>
<dbReference type="GO" id="GO:0016887">
    <property type="term" value="F:ATP hydrolysis activity"/>
    <property type="evidence" value="ECO:0007669"/>
    <property type="project" value="InterPro"/>
</dbReference>
<dbReference type="Proteomes" id="UP001157974">
    <property type="component" value="Unassembled WGS sequence"/>
</dbReference>
<dbReference type="GO" id="GO:0005524">
    <property type="term" value="F:ATP binding"/>
    <property type="evidence" value="ECO:0007669"/>
    <property type="project" value="UniProtKB-KW"/>
</dbReference>
<dbReference type="GO" id="GO:0140359">
    <property type="term" value="F:ABC-type transporter activity"/>
    <property type="evidence" value="ECO:0007669"/>
    <property type="project" value="InterPro"/>
</dbReference>
<dbReference type="PANTHER" id="PTHR11384:SF59">
    <property type="entry name" value="LYSOSOMAL COBALAMIN TRANSPORTER ABCD4"/>
    <property type="match status" value="1"/>
</dbReference>
<evidence type="ECO:0000256" key="5">
    <source>
        <dbReference type="ARBA" id="ARBA00022741"/>
    </source>
</evidence>
<dbReference type="InterPro" id="IPR003593">
    <property type="entry name" value="AAA+_ATPase"/>
</dbReference>
<dbReference type="InterPro" id="IPR017871">
    <property type="entry name" value="ABC_transporter-like_CS"/>
</dbReference>
<dbReference type="InterPro" id="IPR050835">
    <property type="entry name" value="ABC_transporter_sub-D"/>
</dbReference>
<dbReference type="Pfam" id="PF00005">
    <property type="entry name" value="ABC_tran"/>
    <property type="match status" value="1"/>
</dbReference>
<dbReference type="PROSITE" id="PS50929">
    <property type="entry name" value="ABC_TM1F"/>
    <property type="match status" value="1"/>
</dbReference>
<keyword evidence="6" id="KW-0067">ATP-binding</keyword>
<dbReference type="InterPro" id="IPR027417">
    <property type="entry name" value="P-loop_NTPase"/>
</dbReference>
<dbReference type="InterPro" id="IPR003439">
    <property type="entry name" value="ABC_transporter-like_ATP-bd"/>
</dbReference>
<dbReference type="InterPro" id="IPR011527">
    <property type="entry name" value="ABC1_TM_dom"/>
</dbReference>
<name>A0AAV8UW56_9RHOD</name>
<evidence type="ECO:0000313" key="14">
    <source>
        <dbReference type="Proteomes" id="UP001157974"/>
    </source>
</evidence>
<dbReference type="SMART" id="SM00382">
    <property type="entry name" value="AAA"/>
    <property type="match status" value="1"/>
</dbReference>
<sequence length="585" mass="65220">MVTSVSQAQEQQGLEKLSNPKDGGLDPLKLMAQIRVLAGDFWFGGAAKTAWIWTFIALFLSLVKTVYAVALSFTQRMFWTALSEKNAEKFSKLLVIYGFAVIIGPIVLALYDWAKNILSLRWRQDLSSKLIDRYMAKNNYLETTFDTSLDNPDQRMTEDVTLFTRVATDLMCQIFVAILDFIVFSAILYKLYPPLFYVLVIYCLVGTSLTLILGKPLALLNRKQFAREASLRYSLVRVRENAESVAFYRGDEREKSNITSRFQDVLTNLRNLIGLERNLAFLQKAYAYVPNVLPSAIAGPKFMKGDFELGIMSQIYFSYNHVLQDLGLIVNQFSSISTFAANVARVTQIRESVYAHRATNGDEADGLISRQISAGELVLEHVSTRTPQQRQLTKDVSLAIENNQRLLVTGESGVGKSSLMRSIAGIWNIGDGRISSPDREHCFFLPQRPYMVQGSLKENVTYPRNPDDVDDDLVREILKKVNLPTAETTAGGISSTTVNLGAVLSLGEQQRIGFARLLLSGAKFAILDESTSALDAETEALMYRIIPDDLMLVSVSNKPSLTQFHDSILCLDSGGSWSLGPAQED</sequence>
<dbReference type="PROSITE" id="PS00675">
    <property type="entry name" value="SIGMA54_INTERACT_1"/>
    <property type="match status" value="1"/>
</dbReference>
<evidence type="ECO:0000256" key="6">
    <source>
        <dbReference type="ARBA" id="ARBA00022840"/>
    </source>
</evidence>
<dbReference type="EMBL" id="JAMWBK010000004">
    <property type="protein sequence ID" value="KAJ8905776.1"/>
    <property type="molecule type" value="Genomic_DNA"/>
</dbReference>
<keyword evidence="4 10" id="KW-0812">Transmembrane</keyword>
<dbReference type="InterPro" id="IPR025662">
    <property type="entry name" value="Sigma_54_int_dom_ATP-bd_1"/>
</dbReference>
<evidence type="ECO:0000256" key="9">
    <source>
        <dbReference type="SAM" id="MobiDB-lite"/>
    </source>
</evidence>
<dbReference type="PROSITE" id="PS00211">
    <property type="entry name" value="ABC_TRANSPORTER_1"/>
    <property type="match status" value="1"/>
</dbReference>
<dbReference type="PANTHER" id="PTHR11384">
    <property type="entry name" value="ATP-BINDING CASSETTE, SUB-FAMILY D MEMBER"/>
    <property type="match status" value="1"/>
</dbReference>
<keyword evidence="8 10" id="KW-0472">Membrane</keyword>
<feature type="transmembrane region" description="Helical" evidence="10">
    <location>
        <begin position="50"/>
        <end position="73"/>
    </location>
</feature>
<feature type="domain" description="ABC transporter" evidence="11">
    <location>
        <begin position="377"/>
        <end position="584"/>
    </location>
</feature>
<dbReference type="PROSITE" id="PS50893">
    <property type="entry name" value="ABC_TRANSPORTER_2"/>
    <property type="match status" value="1"/>
</dbReference>
<protein>
    <recommendedName>
        <fullName evidence="2">Probable ATP-dependent transporter ycf16</fullName>
    </recommendedName>
</protein>
<dbReference type="Gene3D" id="1.20.1560.10">
    <property type="entry name" value="ABC transporter type 1, transmembrane domain"/>
    <property type="match status" value="1"/>
</dbReference>
<feature type="compositionally biased region" description="Polar residues" evidence="9">
    <location>
        <begin position="1"/>
        <end position="12"/>
    </location>
</feature>
<feature type="transmembrane region" description="Helical" evidence="10">
    <location>
        <begin position="195"/>
        <end position="214"/>
    </location>
</feature>
<keyword evidence="3" id="KW-0813">Transport</keyword>
<evidence type="ECO:0000256" key="3">
    <source>
        <dbReference type="ARBA" id="ARBA00022448"/>
    </source>
</evidence>
<dbReference type="CDD" id="cd03223">
    <property type="entry name" value="ABCD_peroxisomal_ALDP"/>
    <property type="match status" value="1"/>
</dbReference>
<feature type="domain" description="ABC transmembrane type-1" evidence="12">
    <location>
        <begin position="55"/>
        <end position="338"/>
    </location>
</feature>
<keyword evidence="14" id="KW-1185">Reference proteome</keyword>
<keyword evidence="7 10" id="KW-1133">Transmembrane helix</keyword>
<dbReference type="GO" id="GO:0016020">
    <property type="term" value="C:membrane"/>
    <property type="evidence" value="ECO:0007669"/>
    <property type="project" value="InterPro"/>
</dbReference>
<evidence type="ECO:0000259" key="12">
    <source>
        <dbReference type="PROSITE" id="PS50929"/>
    </source>
</evidence>
<evidence type="ECO:0000256" key="8">
    <source>
        <dbReference type="ARBA" id="ARBA00023136"/>
    </source>
</evidence>
<reference evidence="13 14" key="1">
    <citation type="journal article" date="2023" name="Nat. Commun.">
        <title>Origin of minicircular mitochondrial genomes in red algae.</title>
        <authorList>
            <person name="Lee Y."/>
            <person name="Cho C.H."/>
            <person name="Lee Y.M."/>
            <person name="Park S.I."/>
            <person name="Yang J.H."/>
            <person name="West J.A."/>
            <person name="Bhattacharya D."/>
            <person name="Yoon H.S."/>
        </authorList>
    </citation>
    <scope>NUCLEOTIDE SEQUENCE [LARGE SCALE GENOMIC DNA]</scope>
    <source>
        <strain evidence="13 14">CCMP1338</strain>
        <tissue evidence="13">Whole cell</tissue>
    </source>
</reference>
<dbReference type="SUPFAM" id="SSF52540">
    <property type="entry name" value="P-loop containing nucleoside triphosphate hydrolases"/>
    <property type="match status" value="1"/>
</dbReference>
<comment type="caution">
    <text evidence="13">The sequence shown here is derived from an EMBL/GenBank/DDBJ whole genome shotgun (WGS) entry which is preliminary data.</text>
</comment>
<comment type="similarity">
    <text evidence="1">Belongs to the ABC transporter superfamily. ABCD family. Peroxisomal fatty acyl CoA transporter (TC 3.A.1.203) subfamily.</text>
</comment>
<evidence type="ECO:0000256" key="1">
    <source>
        <dbReference type="ARBA" id="ARBA00008575"/>
    </source>
</evidence>
<dbReference type="Pfam" id="PF06472">
    <property type="entry name" value="ABC_membrane_2"/>
    <property type="match status" value="1"/>
</dbReference>
<evidence type="ECO:0000256" key="10">
    <source>
        <dbReference type="SAM" id="Phobius"/>
    </source>
</evidence>
<proteinExistence type="inferred from homology"/>
<evidence type="ECO:0000259" key="11">
    <source>
        <dbReference type="PROSITE" id="PS50893"/>
    </source>
</evidence>
<feature type="region of interest" description="Disordered" evidence="9">
    <location>
        <begin position="1"/>
        <end position="20"/>
    </location>
</feature>
<feature type="transmembrane region" description="Helical" evidence="10">
    <location>
        <begin position="93"/>
        <end position="114"/>
    </location>
</feature>
<evidence type="ECO:0000256" key="7">
    <source>
        <dbReference type="ARBA" id="ARBA00022989"/>
    </source>
</evidence>
<dbReference type="AlphaFoldDB" id="A0AAV8UW56"/>
<organism evidence="13 14">
    <name type="scientific">Rhodosorus marinus</name>
    <dbReference type="NCBI Taxonomy" id="101924"/>
    <lineage>
        <taxon>Eukaryota</taxon>
        <taxon>Rhodophyta</taxon>
        <taxon>Stylonematophyceae</taxon>
        <taxon>Stylonematales</taxon>
        <taxon>Stylonemataceae</taxon>
        <taxon>Rhodosorus</taxon>
    </lineage>
</organism>
<keyword evidence="5" id="KW-0547">Nucleotide-binding</keyword>
<feature type="transmembrane region" description="Helical" evidence="10">
    <location>
        <begin position="170"/>
        <end position="189"/>
    </location>
</feature>
<gene>
    <name evidence="13" type="ORF">NDN08_002281</name>
</gene>
<dbReference type="SUPFAM" id="SSF90123">
    <property type="entry name" value="ABC transporter transmembrane region"/>
    <property type="match status" value="1"/>
</dbReference>
<accession>A0AAV8UW56</accession>
<evidence type="ECO:0000256" key="4">
    <source>
        <dbReference type="ARBA" id="ARBA00022692"/>
    </source>
</evidence>
<evidence type="ECO:0000256" key="2">
    <source>
        <dbReference type="ARBA" id="ARBA00014334"/>
    </source>
</evidence>
<dbReference type="Gene3D" id="3.40.50.300">
    <property type="entry name" value="P-loop containing nucleotide triphosphate hydrolases"/>
    <property type="match status" value="1"/>
</dbReference>
<dbReference type="InterPro" id="IPR036640">
    <property type="entry name" value="ABC1_TM_sf"/>
</dbReference>